<dbReference type="AlphaFoldDB" id="A0ABD1RYI9"/>
<proteinExistence type="predicted"/>
<protein>
    <submittedName>
        <fullName evidence="1">Uncharacterized protein</fullName>
    </submittedName>
</protein>
<organism evidence="1 2">
    <name type="scientific">Forsythia ovata</name>
    <dbReference type="NCBI Taxonomy" id="205694"/>
    <lineage>
        <taxon>Eukaryota</taxon>
        <taxon>Viridiplantae</taxon>
        <taxon>Streptophyta</taxon>
        <taxon>Embryophyta</taxon>
        <taxon>Tracheophyta</taxon>
        <taxon>Spermatophyta</taxon>
        <taxon>Magnoliopsida</taxon>
        <taxon>eudicotyledons</taxon>
        <taxon>Gunneridae</taxon>
        <taxon>Pentapetalae</taxon>
        <taxon>asterids</taxon>
        <taxon>lamiids</taxon>
        <taxon>Lamiales</taxon>
        <taxon>Oleaceae</taxon>
        <taxon>Forsythieae</taxon>
        <taxon>Forsythia</taxon>
    </lineage>
</organism>
<evidence type="ECO:0000313" key="2">
    <source>
        <dbReference type="Proteomes" id="UP001604277"/>
    </source>
</evidence>
<name>A0ABD1RYI9_9LAMI</name>
<accession>A0ABD1RYI9</accession>
<reference evidence="2" key="1">
    <citation type="submission" date="2024-07" db="EMBL/GenBank/DDBJ databases">
        <title>Two chromosome-level genome assemblies of Korean endemic species Abeliophyllum distichum and Forsythia ovata (Oleaceae).</title>
        <authorList>
            <person name="Jang H."/>
        </authorList>
    </citation>
    <scope>NUCLEOTIDE SEQUENCE [LARGE SCALE GENOMIC DNA]</scope>
</reference>
<evidence type="ECO:0000313" key="1">
    <source>
        <dbReference type="EMBL" id="KAL2493520.1"/>
    </source>
</evidence>
<dbReference type="Proteomes" id="UP001604277">
    <property type="component" value="Unassembled WGS sequence"/>
</dbReference>
<gene>
    <name evidence="1" type="ORF">Fot_37277</name>
</gene>
<dbReference type="EMBL" id="JBFOLJ010000011">
    <property type="protein sequence ID" value="KAL2493520.1"/>
    <property type="molecule type" value="Genomic_DNA"/>
</dbReference>
<keyword evidence="2" id="KW-1185">Reference proteome</keyword>
<comment type="caution">
    <text evidence="1">The sequence shown here is derived from an EMBL/GenBank/DDBJ whole genome shotgun (WGS) entry which is preliminary data.</text>
</comment>
<sequence>MKVEIHVTEKRMETTRAVKEMNPEELGRLWNRVQLDDHDCTILNLKPSSYEEGIEAKGSHNLFFFFHSESKEDRQRDFSSSTGSRVTLPDAALLWSISSLSSGQATSRIHPSTTTPCGLHIPRLTLLQFITNCSP</sequence>